<dbReference type="RefSeq" id="WP_268060345.1">
    <property type="nucleotide sequence ID" value="NZ_JAPQFJ010000003.1"/>
</dbReference>
<organism evidence="3 4">
    <name type="scientific">Clostridium brassicae</name>
    <dbReference type="NCBI Taxonomy" id="2999072"/>
    <lineage>
        <taxon>Bacteria</taxon>
        <taxon>Bacillati</taxon>
        <taxon>Bacillota</taxon>
        <taxon>Clostridia</taxon>
        <taxon>Eubacteriales</taxon>
        <taxon>Clostridiaceae</taxon>
        <taxon>Clostridium</taxon>
    </lineage>
</organism>
<evidence type="ECO:0000313" key="3">
    <source>
        <dbReference type="EMBL" id="MCY6957946.1"/>
    </source>
</evidence>
<gene>
    <name evidence="3" type="ORF">OW729_04925</name>
</gene>
<keyword evidence="2" id="KW-0472">Membrane</keyword>
<dbReference type="Proteomes" id="UP001144612">
    <property type="component" value="Unassembled WGS sequence"/>
</dbReference>
<keyword evidence="4" id="KW-1185">Reference proteome</keyword>
<evidence type="ECO:0000313" key="4">
    <source>
        <dbReference type="Proteomes" id="UP001144612"/>
    </source>
</evidence>
<keyword evidence="2" id="KW-0812">Transmembrane</keyword>
<feature type="transmembrane region" description="Helical" evidence="2">
    <location>
        <begin position="6"/>
        <end position="25"/>
    </location>
</feature>
<keyword evidence="1" id="KW-0175">Coiled coil</keyword>
<keyword evidence="2" id="KW-1133">Transmembrane helix</keyword>
<evidence type="ECO:0000256" key="1">
    <source>
        <dbReference type="SAM" id="Coils"/>
    </source>
</evidence>
<dbReference type="EMBL" id="JAPQFJ010000003">
    <property type="protein sequence ID" value="MCY6957946.1"/>
    <property type="molecule type" value="Genomic_DNA"/>
</dbReference>
<feature type="coiled-coil region" evidence="1">
    <location>
        <begin position="36"/>
        <end position="63"/>
    </location>
</feature>
<proteinExistence type="predicted"/>
<evidence type="ECO:0008006" key="5">
    <source>
        <dbReference type="Google" id="ProtNLM"/>
    </source>
</evidence>
<sequence>MGILKEIVGIVIGAIISMGISHVYYKKSGEELAKYITDLSNEINILKDMNSKLENNVKLQMEREFELDNNRKAKFTKHGDEFNINLNNCNPCSLEVMGENDKDKDKF</sequence>
<reference evidence="3" key="1">
    <citation type="submission" date="2022-12" db="EMBL/GenBank/DDBJ databases">
        <title>Clostridium sp. nov., isolated from industrial wastewater.</title>
        <authorList>
            <person name="Jiayan W."/>
        </authorList>
    </citation>
    <scope>NUCLEOTIDE SEQUENCE</scope>
    <source>
        <strain evidence="3">ZC22-4</strain>
    </source>
</reference>
<evidence type="ECO:0000256" key="2">
    <source>
        <dbReference type="SAM" id="Phobius"/>
    </source>
</evidence>
<comment type="caution">
    <text evidence="3">The sequence shown here is derived from an EMBL/GenBank/DDBJ whole genome shotgun (WGS) entry which is preliminary data.</text>
</comment>
<name>A0ABT4D9V8_9CLOT</name>
<accession>A0ABT4D9V8</accession>
<protein>
    <recommendedName>
        <fullName evidence="5">YtxH domain-containing protein</fullName>
    </recommendedName>
</protein>